<evidence type="ECO:0000259" key="1">
    <source>
        <dbReference type="Pfam" id="PF00122"/>
    </source>
</evidence>
<dbReference type="EMBL" id="JACBKZ010000006">
    <property type="protein sequence ID" value="KAF5949053.1"/>
    <property type="molecule type" value="Genomic_DNA"/>
</dbReference>
<feature type="domain" description="P-type ATPase A" evidence="1">
    <location>
        <begin position="100"/>
        <end position="143"/>
    </location>
</feature>
<dbReference type="GO" id="GO:0005886">
    <property type="term" value="C:plasma membrane"/>
    <property type="evidence" value="ECO:0007669"/>
    <property type="project" value="TreeGrafter"/>
</dbReference>
<dbReference type="GO" id="GO:0140326">
    <property type="term" value="F:ATPase-coupled intramembrane lipid transporter activity"/>
    <property type="evidence" value="ECO:0007669"/>
    <property type="project" value="TreeGrafter"/>
</dbReference>
<dbReference type="Proteomes" id="UP000593564">
    <property type="component" value="Unassembled WGS sequence"/>
</dbReference>
<dbReference type="Pfam" id="PF00122">
    <property type="entry name" value="E1-E2_ATPase"/>
    <property type="match status" value="1"/>
</dbReference>
<feature type="domain" description="P-type ATPase N-terminal" evidence="2">
    <location>
        <begin position="5"/>
        <end position="70"/>
    </location>
</feature>
<accession>A0A7J7H8Y3</accession>
<protein>
    <recommendedName>
        <fullName evidence="6">P-type ATPase N-terminal domain-containing protein</fullName>
    </recommendedName>
</protein>
<evidence type="ECO:0000313" key="3">
    <source>
        <dbReference type="EMBL" id="KAF5949053.1"/>
    </source>
</evidence>
<dbReference type="SUPFAM" id="SSF81653">
    <property type="entry name" value="Calcium ATPase, transduction domain A"/>
    <property type="match status" value="1"/>
</dbReference>
<dbReference type="Pfam" id="PF16209">
    <property type="entry name" value="PhoLip_ATPase_N"/>
    <property type="match status" value="1"/>
</dbReference>
<dbReference type="PANTHER" id="PTHR24092:SF19">
    <property type="entry name" value="PHOSPHOLIPID-TRANSPORTING ATPASE"/>
    <property type="match status" value="1"/>
</dbReference>
<dbReference type="GO" id="GO:0045332">
    <property type="term" value="P:phospholipid translocation"/>
    <property type="evidence" value="ECO:0007669"/>
    <property type="project" value="TreeGrafter"/>
</dbReference>
<dbReference type="Gene3D" id="2.70.150.10">
    <property type="entry name" value="Calcium-transporting ATPase, cytoplasmic transduction domain A"/>
    <property type="match status" value="1"/>
</dbReference>
<gene>
    <name evidence="3" type="ORF">HYC85_015010</name>
    <name evidence="4" type="ORF">HYC85_015012</name>
</gene>
<evidence type="ECO:0008006" key="6">
    <source>
        <dbReference type="Google" id="ProtNLM"/>
    </source>
</evidence>
<dbReference type="InterPro" id="IPR032631">
    <property type="entry name" value="P-type_ATPase_N"/>
</dbReference>
<dbReference type="EMBL" id="JACBKZ010000006">
    <property type="protein sequence ID" value="KAF5949055.1"/>
    <property type="molecule type" value="Genomic_DNA"/>
</dbReference>
<evidence type="ECO:0000313" key="5">
    <source>
        <dbReference type="Proteomes" id="UP000593564"/>
    </source>
</evidence>
<dbReference type="InterPro" id="IPR059000">
    <property type="entry name" value="ATPase_P-type_domA"/>
</dbReference>
<keyword evidence="5" id="KW-1185">Reference proteome</keyword>
<comment type="caution">
    <text evidence="4">The sequence shown here is derived from an EMBL/GenBank/DDBJ whole genome shotgun (WGS) entry which is preliminary data.</text>
</comment>
<reference evidence="5" key="1">
    <citation type="journal article" date="2020" name="Nat. Commun.">
        <title>Genome assembly of wild tea tree DASZ reveals pedigree and selection history of tea varieties.</title>
        <authorList>
            <person name="Zhang W."/>
            <person name="Zhang Y."/>
            <person name="Qiu H."/>
            <person name="Guo Y."/>
            <person name="Wan H."/>
            <person name="Zhang X."/>
            <person name="Scossa F."/>
            <person name="Alseekh S."/>
            <person name="Zhang Q."/>
            <person name="Wang P."/>
            <person name="Xu L."/>
            <person name="Schmidt M.H."/>
            <person name="Jia X."/>
            <person name="Li D."/>
            <person name="Zhu A."/>
            <person name="Guo F."/>
            <person name="Chen W."/>
            <person name="Ni D."/>
            <person name="Usadel B."/>
            <person name="Fernie A.R."/>
            <person name="Wen W."/>
        </authorList>
    </citation>
    <scope>NUCLEOTIDE SEQUENCE [LARGE SCALE GENOMIC DNA]</scope>
    <source>
        <strain evidence="5">cv. G240</strain>
    </source>
</reference>
<name>A0A7J7H8Y3_CAMSI</name>
<reference evidence="4 5" key="2">
    <citation type="submission" date="2020-07" db="EMBL/GenBank/DDBJ databases">
        <title>Genome assembly of wild tea tree DASZ reveals pedigree and selection history of tea varieties.</title>
        <authorList>
            <person name="Zhang W."/>
        </authorList>
    </citation>
    <scope>NUCLEOTIDE SEQUENCE [LARGE SCALE GENOMIC DNA]</scope>
    <source>
        <strain evidence="5">cv. G240</strain>
        <strain evidence="4">G240</strain>
        <tissue evidence="4">Leaf</tissue>
    </source>
</reference>
<dbReference type="InterPro" id="IPR008250">
    <property type="entry name" value="ATPase_P-typ_transduc_dom_A_sf"/>
</dbReference>
<evidence type="ECO:0000313" key="4">
    <source>
        <dbReference type="EMBL" id="KAF5949055.1"/>
    </source>
</evidence>
<dbReference type="SUPFAM" id="SSF81665">
    <property type="entry name" value="Calcium ATPase, transmembrane domain M"/>
    <property type="match status" value="1"/>
</dbReference>
<evidence type="ECO:0000259" key="2">
    <source>
        <dbReference type="Pfam" id="PF16209"/>
    </source>
</evidence>
<organism evidence="4 5">
    <name type="scientific">Camellia sinensis</name>
    <name type="common">Tea plant</name>
    <name type="synonym">Thea sinensis</name>
    <dbReference type="NCBI Taxonomy" id="4442"/>
    <lineage>
        <taxon>Eukaryota</taxon>
        <taxon>Viridiplantae</taxon>
        <taxon>Streptophyta</taxon>
        <taxon>Embryophyta</taxon>
        <taxon>Tracheophyta</taxon>
        <taxon>Spermatophyta</taxon>
        <taxon>Magnoliopsida</taxon>
        <taxon>eudicotyledons</taxon>
        <taxon>Gunneridae</taxon>
        <taxon>Pentapetalae</taxon>
        <taxon>asterids</taxon>
        <taxon>Ericales</taxon>
        <taxon>Theaceae</taxon>
        <taxon>Camellia</taxon>
    </lineage>
</organism>
<dbReference type="PANTHER" id="PTHR24092">
    <property type="entry name" value="PROBABLE PHOSPHOLIPID-TRANSPORTING ATPASE"/>
    <property type="match status" value="1"/>
</dbReference>
<proteinExistence type="predicted"/>
<dbReference type="AlphaFoldDB" id="A0A7J7H8Y3"/>
<sequence>MKRYVYINDDELSQDLYSDNRISNRKYTLLNFLPKNLWEQFSWFMNQYFLLIACLQLWPLITPVNPASTWGPLILIFAVSATKEGWDDYNRYLSDKKANEKEVWVAKQGIRKPVQAQDIRVGNIVWLRENDEVPCDLVLIGTSDPQGLCYVEGVIECPNPNKDIRRFDANLRLFPPFIDNDVCPLTIKNTILQSCYLRNTEWACGVATYTGKSLVYKMPKS</sequence>
<dbReference type="InterPro" id="IPR023298">
    <property type="entry name" value="ATPase_P-typ_TM_dom_sf"/>
</dbReference>